<evidence type="ECO:0000313" key="3">
    <source>
        <dbReference type="Proteomes" id="UP001060123"/>
    </source>
</evidence>
<dbReference type="EMBL" id="CP104145">
    <property type="protein sequence ID" value="UWU19425.1"/>
    <property type="molecule type" value="Genomic_DNA"/>
</dbReference>
<dbReference type="SUPFAM" id="SSF50610">
    <property type="entry name" value="mu transposase, C-terminal domain"/>
    <property type="match status" value="1"/>
</dbReference>
<dbReference type="Proteomes" id="UP001060123">
    <property type="component" value="Plasmid pWSM1592_2"/>
</dbReference>
<reference evidence="2" key="1">
    <citation type="submission" date="2022-09" db="EMBL/GenBank/DDBJ databases">
        <title>Australian commercial rhizobial inoculants.</title>
        <authorList>
            <person name="Kohlmeier M.G."/>
            <person name="O'Hara G.W."/>
            <person name="Colombi E."/>
            <person name="Ramsay J.P."/>
            <person name="Terpolilli J."/>
        </authorList>
    </citation>
    <scope>NUCLEOTIDE SEQUENCE</scope>
    <source>
        <strain evidence="2">WSM1592</strain>
        <plasmid evidence="2">pWSM1592_2</plasmid>
    </source>
</reference>
<feature type="domain" description="Transposase-like Mu C-terminal" evidence="1">
    <location>
        <begin position="115"/>
        <end position="169"/>
    </location>
</feature>
<proteinExistence type="predicted"/>
<sequence length="265" mass="29862">MPASRSNGGRWLSALRWPYRASDRHSDGKTPPAARRTTFSNAQELGEYDSKWHSALSLRELERYIALDIVGSYHQSIHSSLGRPPIAVWREHEARFRCDCRRIECVSGWRSCPNRSAHCGQTGIHLLGLRYWPPKLSTDVGRSNRRLLVKYDPRHMARIFVRRPSGNFVEARYADLTLPSVTLHEAVAARRALLAKGRQEINTRAIVGTAIAQRELVDAATRKTAAVRRGGRKAQNERGWPLSLSLDCSFLDEPAVPALAKHLRG</sequence>
<dbReference type="InterPro" id="IPR009004">
    <property type="entry name" value="Transposase_Mu_C"/>
</dbReference>
<dbReference type="Pfam" id="PF09299">
    <property type="entry name" value="Mu-transpos_C"/>
    <property type="match status" value="1"/>
</dbReference>
<evidence type="ECO:0000259" key="1">
    <source>
        <dbReference type="Pfam" id="PF09299"/>
    </source>
</evidence>
<dbReference type="RefSeq" id="WP_260308661.1">
    <property type="nucleotide sequence ID" value="NZ_CP104145.1"/>
</dbReference>
<keyword evidence="3" id="KW-1185">Reference proteome</keyword>
<keyword evidence="2" id="KW-0614">Plasmid</keyword>
<name>A0ABY5XXR3_RHISU</name>
<evidence type="ECO:0000313" key="2">
    <source>
        <dbReference type="EMBL" id="UWU19425.1"/>
    </source>
</evidence>
<accession>A0ABY5XXR3</accession>
<dbReference type="InterPro" id="IPR015378">
    <property type="entry name" value="Transposase-like_Mu_C"/>
</dbReference>
<protein>
    <submittedName>
        <fullName evidence="2">Mu transposase C-terminal domain-containing protein</fullName>
    </submittedName>
</protein>
<organism evidence="2 3">
    <name type="scientific">Rhizobium sullae</name>
    <name type="common">Rhizobium hedysari</name>
    <dbReference type="NCBI Taxonomy" id="50338"/>
    <lineage>
        <taxon>Bacteria</taxon>
        <taxon>Pseudomonadati</taxon>
        <taxon>Pseudomonadota</taxon>
        <taxon>Alphaproteobacteria</taxon>
        <taxon>Hyphomicrobiales</taxon>
        <taxon>Rhizobiaceae</taxon>
        <taxon>Rhizobium/Agrobacterium group</taxon>
        <taxon>Rhizobium</taxon>
    </lineage>
</organism>
<gene>
    <name evidence="2" type="ORF">N2599_34790</name>
</gene>
<geneLocation type="plasmid" evidence="2 3">
    <name>pWSM1592_2</name>
</geneLocation>